<proteinExistence type="predicted"/>
<dbReference type="EMBL" id="AMQM01002787">
    <property type="status" value="NOT_ANNOTATED_CDS"/>
    <property type="molecule type" value="Genomic_DNA"/>
</dbReference>
<name>T1EZF2_HELRO</name>
<dbReference type="AlphaFoldDB" id="T1EZF2"/>
<dbReference type="GeneID" id="20201952"/>
<gene>
    <name evidence="2" type="primary">20201952</name>
    <name evidence="1" type="ORF">HELRODRAFT_167485</name>
</gene>
<dbReference type="KEGG" id="hro:HELRODRAFT_167485"/>
<evidence type="ECO:0000313" key="2">
    <source>
        <dbReference type="EnsemblMetazoa" id="HelroP167485"/>
    </source>
</evidence>
<reference evidence="3" key="1">
    <citation type="submission" date="2012-12" db="EMBL/GenBank/DDBJ databases">
        <authorList>
            <person name="Hellsten U."/>
            <person name="Grimwood J."/>
            <person name="Chapman J.A."/>
            <person name="Shapiro H."/>
            <person name="Aerts A."/>
            <person name="Otillar R.P."/>
            <person name="Terry A.Y."/>
            <person name="Boore J.L."/>
            <person name="Simakov O."/>
            <person name="Marletaz F."/>
            <person name="Cho S.-J."/>
            <person name="Edsinger-Gonzales E."/>
            <person name="Havlak P."/>
            <person name="Kuo D.-H."/>
            <person name="Larsson T."/>
            <person name="Lv J."/>
            <person name="Arendt D."/>
            <person name="Savage R."/>
            <person name="Osoegawa K."/>
            <person name="de Jong P."/>
            <person name="Lindberg D.R."/>
            <person name="Seaver E.C."/>
            <person name="Weisblat D.A."/>
            <person name="Putnam N.H."/>
            <person name="Grigoriev I.V."/>
            <person name="Rokhsar D.S."/>
        </authorList>
    </citation>
    <scope>NUCLEOTIDE SEQUENCE</scope>
</reference>
<dbReference type="CTD" id="20201952"/>
<keyword evidence="3" id="KW-1185">Reference proteome</keyword>
<dbReference type="HOGENOM" id="CLU_1857425_0_0_1"/>
<protein>
    <submittedName>
        <fullName evidence="1 2">Uncharacterized protein</fullName>
    </submittedName>
</protein>
<dbReference type="EnsemblMetazoa" id="HelroT167485">
    <property type="protein sequence ID" value="HelroP167485"/>
    <property type="gene ID" value="HelroG167485"/>
</dbReference>
<reference evidence="1 3" key="2">
    <citation type="journal article" date="2013" name="Nature">
        <title>Insights into bilaterian evolution from three spiralian genomes.</title>
        <authorList>
            <person name="Simakov O."/>
            <person name="Marletaz F."/>
            <person name="Cho S.J."/>
            <person name="Edsinger-Gonzales E."/>
            <person name="Havlak P."/>
            <person name="Hellsten U."/>
            <person name="Kuo D.H."/>
            <person name="Larsson T."/>
            <person name="Lv J."/>
            <person name="Arendt D."/>
            <person name="Savage R."/>
            <person name="Osoegawa K."/>
            <person name="de Jong P."/>
            <person name="Grimwood J."/>
            <person name="Chapman J.A."/>
            <person name="Shapiro H."/>
            <person name="Aerts A."/>
            <person name="Otillar R.P."/>
            <person name="Terry A.Y."/>
            <person name="Boore J.L."/>
            <person name="Grigoriev I.V."/>
            <person name="Lindberg D.R."/>
            <person name="Seaver E.C."/>
            <person name="Weisblat D.A."/>
            <person name="Putnam N.H."/>
            <person name="Rokhsar D.S."/>
        </authorList>
    </citation>
    <scope>NUCLEOTIDE SEQUENCE</scope>
</reference>
<evidence type="ECO:0000313" key="3">
    <source>
        <dbReference type="Proteomes" id="UP000015101"/>
    </source>
</evidence>
<evidence type="ECO:0000313" key="1">
    <source>
        <dbReference type="EMBL" id="ESO10969.1"/>
    </source>
</evidence>
<dbReference type="InParanoid" id="T1EZF2"/>
<dbReference type="EMBL" id="KB095858">
    <property type="protein sequence ID" value="ESO10969.1"/>
    <property type="molecule type" value="Genomic_DNA"/>
</dbReference>
<dbReference type="RefSeq" id="XP_009011238.1">
    <property type="nucleotide sequence ID" value="XM_009012990.1"/>
</dbReference>
<reference evidence="2" key="3">
    <citation type="submission" date="2015-06" db="UniProtKB">
        <authorList>
            <consortium name="EnsemblMetazoa"/>
        </authorList>
    </citation>
    <scope>IDENTIFICATION</scope>
</reference>
<accession>T1EZF2</accession>
<dbReference type="Proteomes" id="UP000015101">
    <property type="component" value="Unassembled WGS sequence"/>
</dbReference>
<organism evidence="2 3">
    <name type="scientific">Helobdella robusta</name>
    <name type="common">Californian leech</name>
    <dbReference type="NCBI Taxonomy" id="6412"/>
    <lineage>
        <taxon>Eukaryota</taxon>
        <taxon>Metazoa</taxon>
        <taxon>Spiralia</taxon>
        <taxon>Lophotrochozoa</taxon>
        <taxon>Annelida</taxon>
        <taxon>Clitellata</taxon>
        <taxon>Hirudinea</taxon>
        <taxon>Rhynchobdellida</taxon>
        <taxon>Glossiphoniidae</taxon>
        <taxon>Helobdella</taxon>
    </lineage>
</organism>
<sequence>MTSVRCRMSISDGTILQLHSKSDLGRRHQWRKEALEFASVPVSKFSQNLPERPQDCRSVMGPSFNCTAKEALEFASVPVSKFSQNLPERPQVQCRLSISDGTILQLHSKNAQEFAVVLVLKFSQNLRKDLSTMQNVDQ</sequence>